<keyword evidence="2" id="KW-0614">Plasmid</keyword>
<feature type="transmembrane region" description="Helical" evidence="1">
    <location>
        <begin position="45"/>
        <end position="68"/>
    </location>
</feature>
<proteinExistence type="predicted"/>
<organism evidence="2 3">
    <name type="scientific">Vibrio parahaemolyticus</name>
    <dbReference type="NCBI Taxonomy" id="670"/>
    <lineage>
        <taxon>Bacteria</taxon>
        <taxon>Pseudomonadati</taxon>
        <taxon>Pseudomonadota</taxon>
        <taxon>Gammaproteobacteria</taxon>
        <taxon>Vibrionales</taxon>
        <taxon>Vibrionaceae</taxon>
        <taxon>Vibrio</taxon>
    </lineage>
</organism>
<keyword evidence="1" id="KW-1133">Transmembrane helix</keyword>
<dbReference type="AlphaFoldDB" id="A0AA47JMM4"/>
<reference evidence="2" key="1">
    <citation type="submission" date="2022-12" db="EMBL/GenBank/DDBJ databases">
        <title>Vibrio parahaemolyticus become highly virulent by producing novel Tc toxins.</title>
        <authorList>
            <person name="Yang F."/>
            <person name="You Y."/>
            <person name="Lai Q."/>
            <person name="Xu L."/>
            <person name="Li F."/>
        </authorList>
    </citation>
    <scope>NUCLEOTIDE SEQUENCE</scope>
    <source>
        <strain evidence="2">Vp-HL-202005</strain>
        <plasmid evidence="2">pHLA</plasmid>
    </source>
</reference>
<name>A0AA47JMM4_VIBPH</name>
<gene>
    <name evidence="2" type="ORF">O1Q84_26220</name>
</gene>
<sequence length="294" mass="33779">MDKELSGVEKLRDGANYLRKVIGISTEFLSSIQKRMGSPKTLLDTFVRVYFSTFGCILIGVYFVMMILKPWFDGGGNWSYVQEVWSHWQTLNAAMIAFTASLLAVYAAKYHEEQNRESQLLAARALLPQTLSDLTKYTTEMASFYTESIEFWKGMPKRTGKKPVPPKLDLANTTAIFTKCMENADIDVVLVMAKILSKTQYLSARVENEYENKQSSRRPSWREDAEYQLVELGVLQAKVNRMFDYGRYLQSKLDLSEFKSDEIAQGLLNLKISRAQYPNVYKKLEHTDLTFLSK</sequence>
<evidence type="ECO:0000256" key="1">
    <source>
        <dbReference type="SAM" id="Phobius"/>
    </source>
</evidence>
<keyword evidence="1" id="KW-0812">Transmembrane</keyword>
<dbReference type="EMBL" id="CP114196">
    <property type="protein sequence ID" value="WAT93617.1"/>
    <property type="molecule type" value="Genomic_DNA"/>
</dbReference>
<feature type="transmembrane region" description="Helical" evidence="1">
    <location>
        <begin position="88"/>
        <end position="108"/>
    </location>
</feature>
<keyword evidence="1" id="KW-0472">Membrane</keyword>
<dbReference type="Proteomes" id="UP001156560">
    <property type="component" value="Plasmid pHLA"/>
</dbReference>
<accession>A0AA47JMM4</accession>
<protein>
    <submittedName>
        <fullName evidence="2">Uncharacterized protein</fullName>
    </submittedName>
</protein>
<geneLocation type="plasmid" evidence="2 3">
    <name>pHLA</name>
</geneLocation>
<dbReference type="RefSeq" id="WP_025633983.1">
    <property type="nucleotide sequence ID" value="NZ_CP114196.1"/>
</dbReference>
<evidence type="ECO:0000313" key="3">
    <source>
        <dbReference type="Proteomes" id="UP001156560"/>
    </source>
</evidence>
<evidence type="ECO:0000313" key="2">
    <source>
        <dbReference type="EMBL" id="WAT93617.1"/>
    </source>
</evidence>